<proteinExistence type="inferred from homology"/>
<organism evidence="11 12">
    <name type="scientific">Ambispora leptoticha</name>
    <dbReference type="NCBI Taxonomy" id="144679"/>
    <lineage>
        <taxon>Eukaryota</taxon>
        <taxon>Fungi</taxon>
        <taxon>Fungi incertae sedis</taxon>
        <taxon>Mucoromycota</taxon>
        <taxon>Glomeromycotina</taxon>
        <taxon>Glomeromycetes</taxon>
        <taxon>Archaeosporales</taxon>
        <taxon>Ambisporaceae</taxon>
        <taxon>Ambispora</taxon>
    </lineage>
</organism>
<dbReference type="SUPFAM" id="SSF56112">
    <property type="entry name" value="Protein kinase-like (PK-like)"/>
    <property type="match status" value="1"/>
</dbReference>
<evidence type="ECO:0000313" key="12">
    <source>
        <dbReference type="Proteomes" id="UP000789508"/>
    </source>
</evidence>
<keyword evidence="4" id="KW-0418">Kinase</keyword>
<dbReference type="EMBL" id="CAJVPS010000786">
    <property type="protein sequence ID" value="CAG8509068.1"/>
    <property type="molecule type" value="Genomic_DNA"/>
</dbReference>
<dbReference type="InterPro" id="IPR011009">
    <property type="entry name" value="Kinase-like_dom_sf"/>
</dbReference>
<dbReference type="GO" id="GO:0005524">
    <property type="term" value="F:ATP binding"/>
    <property type="evidence" value="ECO:0007669"/>
    <property type="project" value="UniProtKB-UniRule"/>
</dbReference>
<keyword evidence="7" id="KW-0460">Magnesium</keyword>
<dbReference type="AlphaFoldDB" id="A0A9N8ZWD3"/>
<dbReference type="FunFam" id="3.30.200.20:FF:000042">
    <property type="entry name" value="Aurora kinase A"/>
    <property type="match status" value="1"/>
</dbReference>
<comment type="caution">
    <text evidence="11">The sequence shown here is derived from an EMBL/GenBank/DDBJ whole genome shotgun (WGS) entry which is preliminary data.</text>
</comment>
<dbReference type="FunFam" id="1.10.510.10:FF:000571">
    <property type="entry name" value="Maternal embryonic leucine zipper kinase"/>
    <property type="match status" value="1"/>
</dbReference>
<evidence type="ECO:0000256" key="5">
    <source>
        <dbReference type="ARBA" id="ARBA00022840"/>
    </source>
</evidence>
<dbReference type="Pfam" id="PF00069">
    <property type="entry name" value="Pkinase"/>
    <property type="match status" value="1"/>
</dbReference>
<feature type="binding site" evidence="7">
    <location>
        <position position="159"/>
    </location>
    <ligand>
        <name>Mg(2+)</name>
        <dbReference type="ChEBI" id="CHEBI:18420"/>
    </ligand>
</feature>
<dbReference type="PROSITE" id="PS00108">
    <property type="entry name" value="PROTEIN_KINASE_ST"/>
    <property type="match status" value="1"/>
</dbReference>
<keyword evidence="7" id="KW-0479">Metal-binding</keyword>
<dbReference type="InterPro" id="IPR008271">
    <property type="entry name" value="Ser/Thr_kinase_AS"/>
</dbReference>
<evidence type="ECO:0000256" key="1">
    <source>
        <dbReference type="ARBA" id="ARBA00022527"/>
    </source>
</evidence>
<feature type="active site" description="Proton acceptor" evidence="6">
    <location>
        <position position="154"/>
    </location>
</feature>
<accession>A0A9N8ZWD3</accession>
<dbReference type="PIRSF" id="PIRSF000615">
    <property type="entry name" value="TyrPK_CSF1-R"/>
    <property type="match status" value="1"/>
</dbReference>
<protein>
    <submittedName>
        <fullName evidence="11">12766_t:CDS:1</fullName>
    </submittedName>
</protein>
<dbReference type="PROSITE" id="PS00107">
    <property type="entry name" value="PROTEIN_KINASE_ATP"/>
    <property type="match status" value="1"/>
</dbReference>
<keyword evidence="5 8" id="KW-0067">ATP-binding</keyword>
<dbReference type="Gene3D" id="1.10.510.10">
    <property type="entry name" value="Transferase(Phosphotransferase) domain 1"/>
    <property type="match status" value="1"/>
</dbReference>
<sequence length="269" mass="31015">MTDYFYEESNHRYRQFSQNLSKHVIEDFEIGQLLGRGGFGDVYKAFAKKGEFCGKEIAIKIIDKSSLKSDALQRVYSEAKIHAKLSHSSILKLYYSFEDSRYFYMVMELCHNGELYKYIHQRRVPLSEAEARWVMIQIIEGLLYMHEHGIMHRDLKLSNILLTERNELKIADFGLATNINERNGEPNTLCGTPNYISPEIISRKPYGLATDVWSLGCMLATILTGQAPFESKEVQKTLDRVTKADYELPNTLSREAKNLINQLLQVVTE</sequence>
<evidence type="ECO:0000256" key="6">
    <source>
        <dbReference type="PIRSR" id="PIRSR000615-1"/>
    </source>
</evidence>
<evidence type="ECO:0000256" key="2">
    <source>
        <dbReference type="ARBA" id="ARBA00022679"/>
    </source>
</evidence>
<dbReference type="PROSITE" id="PS50011">
    <property type="entry name" value="PROTEIN_KINASE_DOM"/>
    <property type="match status" value="1"/>
</dbReference>
<dbReference type="GO" id="GO:0046872">
    <property type="term" value="F:metal ion binding"/>
    <property type="evidence" value="ECO:0007669"/>
    <property type="project" value="UniProtKB-KW"/>
</dbReference>
<evidence type="ECO:0000256" key="8">
    <source>
        <dbReference type="PROSITE-ProRule" id="PRU10141"/>
    </source>
</evidence>
<evidence type="ECO:0000256" key="7">
    <source>
        <dbReference type="PIRSR" id="PIRSR000615-3"/>
    </source>
</evidence>
<dbReference type="PANTHER" id="PTHR24345">
    <property type="entry name" value="SERINE/THREONINE-PROTEIN KINASE PLK"/>
    <property type="match status" value="1"/>
</dbReference>
<evidence type="ECO:0000256" key="3">
    <source>
        <dbReference type="ARBA" id="ARBA00022741"/>
    </source>
</evidence>
<evidence type="ECO:0000256" key="4">
    <source>
        <dbReference type="ARBA" id="ARBA00022777"/>
    </source>
</evidence>
<evidence type="ECO:0000256" key="9">
    <source>
        <dbReference type="RuleBase" id="RU000304"/>
    </source>
</evidence>
<feature type="binding site" evidence="7">
    <location>
        <position position="172"/>
    </location>
    <ligand>
        <name>Mg(2+)</name>
        <dbReference type="ChEBI" id="CHEBI:18420"/>
    </ligand>
</feature>
<dbReference type="InterPro" id="IPR017441">
    <property type="entry name" value="Protein_kinase_ATP_BS"/>
</dbReference>
<evidence type="ECO:0000313" key="11">
    <source>
        <dbReference type="EMBL" id="CAG8509068.1"/>
    </source>
</evidence>
<gene>
    <name evidence="11" type="ORF">ALEPTO_LOCUS3878</name>
</gene>
<keyword evidence="3 8" id="KW-0547">Nucleotide-binding</keyword>
<feature type="domain" description="Protein kinase" evidence="10">
    <location>
        <begin position="28"/>
        <end position="269"/>
    </location>
</feature>
<dbReference type="GO" id="GO:0004674">
    <property type="term" value="F:protein serine/threonine kinase activity"/>
    <property type="evidence" value="ECO:0007669"/>
    <property type="project" value="UniProtKB-KW"/>
</dbReference>
<keyword evidence="1 9" id="KW-0723">Serine/threonine-protein kinase</keyword>
<feature type="binding site" evidence="8">
    <location>
        <position position="60"/>
    </location>
    <ligand>
        <name>ATP</name>
        <dbReference type="ChEBI" id="CHEBI:30616"/>
    </ligand>
</feature>
<dbReference type="GO" id="GO:0005634">
    <property type="term" value="C:nucleus"/>
    <property type="evidence" value="ECO:0007669"/>
    <property type="project" value="TreeGrafter"/>
</dbReference>
<keyword evidence="2" id="KW-0808">Transferase</keyword>
<comment type="similarity">
    <text evidence="9">Belongs to the protein kinase superfamily.</text>
</comment>
<evidence type="ECO:0000259" key="10">
    <source>
        <dbReference type="PROSITE" id="PS50011"/>
    </source>
</evidence>
<dbReference type="InterPro" id="IPR000719">
    <property type="entry name" value="Prot_kinase_dom"/>
</dbReference>
<dbReference type="PANTHER" id="PTHR24345:SF91">
    <property type="entry name" value="SERINE_THREONINE-PROTEIN KINASE PLK4"/>
    <property type="match status" value="1"/>
</dbReference>
<dbReference type="SMART" id="SM00220">
    <property type="entry name" value="S_TKc"/>
    <property type="match status" value="1"/>
</dbReference>
<dbReference type="OrthoDB" id="408964at2759"/>
<reference evidence="11" key="1">
    <citation type="submission" date="2021-06" db="EMBL/GenBank/DDBJ databases">
        <authorList>
            <person name="Kallberg Y."/>
            <person name="Tangrot J."/>
            <person name="Rosling A."/>
        </authorList>
    </citation>
    <scope>NUCLEOTIDE SEQUENCE</scope>
    <source>
        <strain evidence="11">FL130A</strain>
    </source>
</reference>
<name>A0A9N8ZWD3_9GLOM</name>
<keyword evidence="12" id="KW-1185">Reference proteome</keyword>
<dbReference type="Proteomes" id="UP000789508">
    <property type="component" value="Unassembled WGS sequence"/>
</dbReference>